<evidence type="ECO:0000259" key="1">
    <source>
        <dbReference type="Pfam" id="PF00483"/>
    </source>
</evidence>
<dbReference type="eggNOG" id="arCOG00663">
    <property type="taxonomic scope" value="Archaea"/>
</dbReference>
<dbReference type="EMBL" id="JH597770">
    <property type="protein sequence ID" value="EHP68503.1"/>
    <property type="molecule type" value="Genomic_DNA"/>
</dbReference>
<dbReference type="InterPro" id="IPR050486">
    <property type="entry name" value="Mannose-1P_guanyltransferase"/>
</dbReference>
<protein>
    <submittedName>
        <fullName evidence="2">Nucleoside-diphosphate-sugar pyrophosphorylase family protein</fullName>
    </submittedName>
</protein>
<dbReference type="OrthoDB" id="15372at2157"/>
<dbReference type="AlphaFoldDB" id="H2C8M7"/>
<dbReference type="SUPFAM" id="SSF53448">
    <property type="entry name" value="Nucleotide-diphospho-sugar transferases"/>
    <property type="match status" value="1"/>
</dbReference>
<evidence type="ECO:0000313" key="3">
    <source>
        <dbReference type="Proteomes" id="UP000003980"/>
    </source>
</evidence>
<dbReference type="PANTHER" id="PTHR22572">
    <property type="entry name" value="SUGAR-1-PHOSPHATE GUANYL TRANSFERASE"/>
    <property type="match status" value="1"/>
</dbReference>
<organism evidence="2 3">
    <name type="scientific">Metallosphaera yellowstonensis MK1</name>
    <dbReference type="NCBI Taxonomy" id="671065"/>
    <lineage>
        <taxon>Archaea</taxon>
        <taxon>Thermoproteota</taxon>
        <taxon>Thermoprotei</taxon>
        <taxon>Sulfolobales</taxon>
        <taxon>Sulfolobaceae</taxon>
        <taxon>Metallosphaera</taxon>
    </lineage>
</organism>
<dbReference type="InterPro" id="IPR005835">
    <property type="entry name" value="NTP_transferase_dom"/>
</dbReference>
<dbReference type="Pfam" id="PF00483">
    <property type="entry name" value="NTP_transferase"/>
    <property type="match status" value="1"/>
</dbReference>
<dbReference type="CDD" id="cd04181">
    <property type="entry name" value="NTP_transferase"/>
    <property type="match status" value="1"/>
</dbReference>
<keyword evidence="3" id="KW-1185">Reference proteome</keyword>
<sequence>MKAVILAGGYGKRLRPLTDEKPKPLLSVADKPIIEWQIQWLVKQGIKQFIIATGYKKELMVEWASQSSDRLGVEILLGVEGEPMGTGGAIKRLREFLRENFLVVNGDILTNLDVSLLKGGEVATIALVPLKSPFGVVRTDNNKVVEFVEKPILEDYWINAGVYVFTPRIFDYLPEKGDLEKETFPKLARDGLLLGVKFPKVYWRSVDSMKDLEEASQEVPKIW</sequence>
<name>H2C8M7_9CREN</name>
<accession>H2C8M7</accession>
<reference evidence="2 3" key="1">
    <citation type="submission" date="2012-01" db="EMBL/GenBank/DDBJ databases">
        <title>Improved High-Quality Draft sequence of Metallosphaera yellowstonensis MK1.</title>
        <authorList>
            <consortium name="US DOE Joint Genome Institute"/>
            <person name="Lucas S."/>
            <person name="Han J."/>
            <person name="Cheng J.-F."/>
            <person name="Goodwin L."/>
            <person name="Pitluck S."/>
            <person name="Peters L."/>
            <person name="Teshima H."/>
            <person name="Detter J.C."/>
            <person name="Han C."/>
            <person name="Tapia R."/>
            <person name="Land M."/>
            <person name="Hauser L."/>
            <person name="Kyrpides N."/>
            <person name="Kozubal M."/>
            <person name="Macur R.E."/>
            <person name="Jay Z."/>
            <person name="Inskeep W."/>
            <person name="Woyke T."/>
        </authorList>
    </citation>
    <scope>NUCLEOTIDE SEQUENCE [LARGE SCALE GENOMIC DNA]</scope>
    <source>
        <strain evidence="2 3">MK1</strain>
    </source>
</reference>
<gene>
    <name evidence="2" type="ORF">MetMK1DRAFT_00029410</name>
</gene>
<dbReference type="Gene3D" id="3.90.550.10">
    <property type="entry name" value="Spore Coat Polysaccharide Biosynthesis Protein SpsA, Chain A"/>
    <property type="match status" value="1"/>
</dbReference>
<dbReference type="Proteomes" id="UP000003980">
    <property type="component" value="Unassembled WGS sequence"/>
</dbReference>
<dbReference type="HOGENOM" id="CLU_029499_2_2_2"/>
<feature type="domain" description="Nucleotidyl transferase" evidence="1">
    <location>
        <begin position="2"/>
        <end position="219"/>
    </location>
</feature>
<dbReference type="STRING" id="671065.MetMK1DRAFT_00029410"/>
<dbReference type="RefSeq" id="WP_009074991.1">
    <property type="nucleotide sequence ID" value="NZ_JH597770.1"/>
</dbReference>
<dbReference type="InterPro" id="IPR029044">
    <property type="entry name" value="Nucleotide-diphossugar_trans"/>
</dbReference>
<evidence type="ECO:0000313" key="2">
    <source>
        <dbReference type="EMBL" id="EHP68503.1"/>
    </source>
</evidence>
<proteinExistence type="predicted"/>